<dbReference type="InParanoid" id="A0A401GXX5"/>
<keyword evidence="11" id="KW-1185">Reference proteome</keyword>
<comment type="pathway">
    <text evidence="2">Secondary metabolite biosynthesis.</text>
</comment>
<keyword evidence="9" id="KW-0472">Membrane</keyword>
<dbReference type="GO" id="GO:0020037">
    <property type="term" value="F:heme binding"/>
    <property type="evidence" value="ECO:0007669"/>
    <property type="project" value="InterPro"/>
</dbReference>
<feature type="transmembrane region" description="Helical" evidence="9">
    <location>
        <begin position="42"/>
        <end position="61"/>
    </location>
</feature>
<protein>
    <submittedName>
        <fullName evidence="10">Cytochrome P450 67</fullName>
    </submittedName>
</protein>
<dbReference type="PANTHER" id="PTHR24305:SF187">
    <property type="entry name" value="P450, PUTATIVE (EUROFUNG)-RELATED"/>
    <property type="match status" value="1"/>
</dbReference>
<evidence type="ECO:0000256" key="1">
    <source>
        <dbReference type="ARBA" id="ARBA00001971"/>
    </source>
</evidence>
<evidence type="ECO:0000313" key="10">
    <source>
        <dbReference type="EMBL" id="GBE87053.1"/>
    </source>
</evidence>
<reference evidence="10 11" key="1">
    <citation type="journal article" date="2018" name="Sci. Rep.">
        <title>Genome sequence of the cauliflower mushroom Sparassis crispa (Hanabiratake) and its association with beneficial usage.</title>
        <authorList>
            <person name="Kiyama R."/>
            <person name="Furutani Y."/>
            <person name="Kawaguchi K."/>
            <person name="Nakanishi T."/>
        </authorList>
    </citation>
    <scope>NUCLEOTIDE SEQUENCE [LARGE SCALE GENOMIC DNA]</scope>
</reference>
<evidence type="ECO:0000256" key="4">
    <source>
        <dbReference type="ARBA" id="ARBA00022723"/>
    </source>
</evidence>
<dbReference type="GO" id="GO:0004497">
    <property type="term" value="F:monooxygenase activity"/>
    <property type="evidence" value="ECO:0007669"/>
    <property type="project" value="UniProtKB-KW"/>
</dbReference>
<evidence type="ECO:0000256" key="6">
    <source>
        <dbReference type="ARBA" id="ARBA00023004"/>
    </source>
</evidence>
<evidence type="ECO:0000256" key="3">
    <source>
        <dbReference type="ARBA" id="ARBA00010617"/>
    </source>
</evidence>
<keyword evidence="8" id="KW-0349">Heme</keyword>
<feature type="transmembrane region" description="Helical" evidence="9">
    <location>
        <begin position="67"/>
        <end position="86"/>
    </location>
</feature>
<comment type="similarity">
    <text evidence="3">Belongs to the cytochrome P450 family.</text>
</comment>
<dbReference type="CDD" id="cd11061">
    <property type="entry name" value="CYP67-like"/>
    <property type="match status" value="1"/>
</dbReference>
<dbReference type="Pfam" id="PF00067">
    <property type="entry name" value="p450"/>
    <property type="match status" value="1"/>
</dbReference>
<dbReference type="RefSeq" id="XP_027617966.1">
    <property type="nucleotide sequence ID" value="XM_027762165.1"/>
</dbReference>
<dbReference type="GO" id="GO:0005506">
    <property type="term" value="F:iron ion binding"/>
    <property type="evidence" value="ECO:0007669"/>
    <property type="project" value="InterPro"/>
</dbReference>
<dbReference type="EMBL" id="BFAD01000010">
    <property type="protein sequence ID" value="GBE87053.1"/>
    <property type="molecule type" value="Genomic_DNA"/>
</dbReference>
<dbReference type="InterPro" id="IPR002401">
    <property type="entry name" value="Cyt_P450_E_grp-I"/>
</dbReference>
<evidence type="ECO:0000256" key="5">
    <source>
        <dbReference type="ARBA" id="ARBA00023002"/>
    </source>
</evidence>
<proteinExistence type="inferred from homology"/>
<dbReference type="OrthoDB" id="6692864at2759"/>
<dbReference type="STRING" id="139825.A0A401GXX5"/>
<comment type="caution">
    <text evidence="10">The sequence shown here is derived from an EMBL/GenBank/DDBJ whole genome shotgun (WGS) entry which is preliminary data.</text>
</comment>
<dbReference type="PANTHER" id="PTHR24305">
    <property type="entry name" value="CYTOCHROME P450"/>
    <property type="match status" value="1"/>
</dbReference>
<dbReference type="Gene3D" id="1.10.630.10">
    <property type="entry name" value="Cytochrome P450"/>
    <property type="match status" value="1"/>
</dbReference>
<dbReference type="InterPro" id="IPR050121">
    <property type="entry name" value="Cytochrome_P450_monoxygenase"/>
</dbReference>
<keyword evidence="7" id="KW-0503">Monooxygenase</keyword>
<accession>A0A401GXX5</accession>
<dbReference type="GO" id="GO:0016705">
    <property type="term" value="F:oxidoreductase activity, acting on paired donors, with incorporation or reduction of molecular oxygen"/>
    <property type="evidence" value="ECO:0007669"/>
    <property type="project" value="InterPro"/>
</dbReference>
<dbReference type="InterPro" id="IPR036396">
    <property type="entry name" value="Cyt_P450_sf"/>
</dbReference>
<keyword evidence="5" id="KW-0560">Oxidoreductase</keyword>
<gene>
    <name evidence="10" type="ORF">SCP_1003000</name>
</gene>
<name>A0A401GXX5_9APHY</name>
<dbReference type="InterPro" id="IPR001128">
    <property type="entry name" value="Cyt_P450"/>
</dbReference>
<sequence length="555" mass="61731">MQEAFTLPKLTLSGALLTLCGSAIVVYLIFKRYEPIDFSVHLPLLVIPPTLALPLLLQHLAPLQAVFISFSVYYATIVLSVVIYRLSPFHPLARYPGPLLLKISKFPMGWVTFQGRTHTHGRALHKRYGDIVRIGPNEVSIRDTAAVVPLMGSLGLPRSSEWAGRTMYPQIRSLISTSNLAEHAARRKPWNRAFNSTALKGYEEIIARRATQFVEGVGRQQRVDLGTWFGWFTFDFMSDMAFGGGSEMMRDGDDASIWGQLVSGLKWAAVLGQVPWLSMYARSVPGVGESWKKMRAFGIQRASLRVKNGSHSRDLFHYLNNEDGKAEAQPPFAHVISDGSLAVIAGSDTTSGVLTSLFFCLLRQPEAYANLQAEVDKLYPPGENALDTKHHGDMAFLNAVLNEAMRLYPAVPSGSQRTTGKGHGGKFIGPYYLPEETNASIHTWSVHRDARNFSMPDKFWPERWLIAEDPALQAQTPGFVHNASAFLAFSFGPANCVGKNLALQEMRMLVCLIMQRLTMRFPAGFDPQTYDDSVREVVVCQKGKLPVLVERRPGF</sequence>
<evidence type="ECO:0000256" key="9">
    <source>
        <dbReference type="SAM" id="Phobius"/>
    </source>
</evidence>
<keyword evidence="9" id="KW-1133">Transmembrane helix</keyword>
<comment type="cofactor">
    <cofactor evidence="1 8">
        <name>heme</name>
        <dbReference type="ChEBI" id="CHEBI:30413"/>
    </cofactor>
</comment>
<keyword evidence="6 8" id="KW-0408">Iron</keyword>
<dbReference type="Proteomes" id="UP000287166">
    <property type="component" value="Unassembled WGS sequence"/>
</dbReference>
<organism evidence="10 11">
    <name type="scientific">Sparassis crispa</name>
    <dbReference type="NCBI Taxonomy" id="139825"/>
    <lineage>
        <taxon>Eukaryota</taxon>
        <taxon>Fungi</taxon>
        <taxon>Dikarya</taxon>
        <taxon>Basidiomycota</taxon>
        <taxon>Agaricomycotina</taxon>
        <taxon>Agaricomycetes</taxon>
        <taxon>Polyporales</taxon>
        <taxon>Sparassidaceae</taxon>
        <taxon>Sparassis</taxon>
    </lineage>
</organism>
<dbReference type="AlphaFoldDB" id="A0A401GXX5"/>
<dbReference type="PRINTS" id="PR00385">
    <property type="entry name" value="P450"/>
</dbReference>
<feature type="binding site" description="axial binding residue" evidence="8">
    <location>
        <position position="496"/>
    </location>
    <ligand>
        <name>heme</name>
        <dbReference type="ChEBI" id="CHEBI:30413"/>
    </ligand>
    <ligandPart>
        <name>Fe</name>
        <dbReference type="ChEBI" id="CHEBI:18248"/>
    </ligandPart>
</feature>
<dbReference type="SUPFAM" id="SSF48264">
    <property type="entry name" value="Cytochrome P450"/>
    <property type="match status" value="1"/>
</dbReference>
<feature type="transmembrane region" description="Helical" evidence="9">
    <location>
        <begin position="12"/>
        <end position="30"/>
    </location>
</feature>
<evidence type="ECO:0000313" key="11">
    <source>
        <dbReference type="Proteomes" id="UP000287166"/>
    </source>
</evidence>
<dbReference type="GeneID" id="38783970"/>
<keyword evidence="9" id="KW-0812">Transmembrane</keyword>
<dbReference type="PRINTS" id="PR00463">
    <property type="entry name" value="EP450I"/>
</dbReference>
<keyword evidence="4 8" id="KW-0479">Metal-binding</keyword>
<evidence type="ECO:0000256" key="8">
    <source>
        <dbReference type="PIRSR" id="PIRSR602401-1"/>
    </source>
</evidence>
<evidence type="ECO:0000256" key="2">
    <source>
        <dbReference type="ARBA" id="ARBA00005179"/>
    </source>
</evidence>
<evidence type="ECO:0000256" key="7">
    <source>
        <dbReference type="ARBA" id="ARBA00023033"/>
    </source>
</evidence>